<dbReference type="GeneID" id="19978122"/>
<dbReference type="InParanoid" id="W2S6A9"/>
<name>W2S6A9_CYPE1</name>
<accession>W2S6A9</accession>
<proteinExistence type="predicted"/>
<evidence type="ECO:0000313" key="3">
    <source>
        <dbReference type="Proteomes" id="UP000030752"/>
    </source>
</evidence>
<dbReference type="STRING" id="1220924.W2S6A9"/>
<dbReference type="AlphaFoldDB" id="W2S6A9"/>
<dbReference type="eggNOG" id="KOG4842">
    <property type="taxonomic scope" value="Eukaryota"/>
</dbReference>
<dbReference type="InterPro" id="IPR013536">
    <property type="entry name" value="WLM_dom"/>
</dbReference>
<protein>
    <recommendedName>
        <fullName evidence="1">WLM domain-containing protein</fullName>
    </recommendedName>
</protein>
<dbReference type="PROSITE" id="PS51397">
    <property type="entry name" value="WLM"/>
    <property type="match status" value="1"/>
</dbReference>
<dbReference type="RefSeq" id="XP_008713674.1">
    <property type="nucleotide sequence ID" value="XM_008715452.1"/>
</dbReference>
<evidence type="ECO:0000259" key="1">
    <source>
        <dbReference type="PROSITE" id="PS51397"/>
    </source>
</evidence>
<feature type="domain" description="WLM" evidence="1">
    <location>
        <begin position="113"/>
        <end position="309"/>
    </location>
</feature>
<dbReference type="VEuPathDB" id="FungiDB:HMPREF1541_10783"/>
<reference evidence="2 3" key="1">
    <citation type="submission" date="2013-03" db="EMBL/GenBank/DDBJ databases">
        <title>The Genome Sequence of Phialophora europaea CBS 101466.</title>
        <authorList>
            <consortium name="The Broad Institute Genomics Platform"/>
            <person name="Cuomo C."/>
            <person name="de Hoog S."/>
            <person name="Gorbushina A."/>
            <person name="Walker B."/>
            <person name="Young S.K."/>
            <person name="Zeng Q."/>
            <person name="Gargeya S."/>
            <person name="Fitzgerald M."/>
            <person name="Haas B."/>
            <person name="Abouelleil A."/>
            <person name="Allen A.W."/>
            <person name="Alvarado L."/>
            <person name="Arachchi H.M."/>
            <person name="Berlin A.M."/>
            <person name="Chapman S.B."/>
            <person name="Gainer-Dewar J."/>
            <person name="Goldberg J."/>
            <person name="Griggs A."/>
            <person name="Gujja S."/>
            <person name="Hansen M."/>
            <person name="Howarth C."/>
            <person name="Imamovic A."/>
            <person name="Ireland A."/>
            <person name="Larimer J."/>
            <person name="McCowan C."/>
            <person name="Murphy C."/>
            <person name="Pearson M."/>
            <person name="Poon T.W."/>
            <person name="Priest M."/>
            <person name="Roberts A."/>
            <person name="Saif S."/>
            <person name="Shea T."/>
            <person name="Sisk P."/>
            <person name="Sykes S."/>
            <person name="Wortman J."/>
            <person name="Nusbaum C."/>
            <person name="Birren B."/>
        </authorList>
    </citation>
    <scope>NUCLEOTIDE SEQUENCE [LARGE SCALE GENOMIC DNA]</scope>
    <source>
        <strain evidence="2 3">CBS 101466</strain>
    </source>
</reference>
<dbReference type="GO" id="GO:0070628">
    <property type="term" value="F:proteasome binding"/>
    <property type="evidence" value="ECO:0007669"/>
    <property type="project" value="TreeGrafter"/>
</dbReference>
<evidence type="ECO:0000313" key="2">
    <source>
        <dbReference type="EMBL" id="ETN44232.1"/>
    </source>
</evidence>
<organism evidence="2 3">
    <name type="scientific">Cyphellophora europaea (strain CBS 101466)</name>
    <name type="common">Phialophora europaea</name>
    <dbReference type="NCBI Taxonomy" id="1220924"/>
    <lineage>
        <taxon>Eukaryota</taxon>
        <taxon>Fungi</taxon>
        <taxon>Dikarya</taxon>
        <taxon>Ascomycota</taxon>
        <taxon>Pezizomycotina</taxon>
        <taxon>Eurotiomycetes</taxon>
        <taxon>Chaetothyriomycetidae</taxon>
        <taxon>Chaetothyriales</taxon>
        <taxon>Cyphellophoraceae</taxon>
        <taxon>Cyphellophora</taxon>
    </lineage>
</organism>
<dbReference type="OrthoDB" id="49605at2759"/>
<dbReference type="Proteomes" id="UP000030752">
    <property type="component" value="Unassembled WGS sequence"/>
</dbReference>
<gene>
    <name evidence="2" type="ORF">HMPREF1541_10783</name>
</gene>
<keyword evidence="3" id="KW-1185">Reference proteome</keyword>
<dbReference type="EMBL" id="KI635846">
    <property type="protein sequence ID" value="ETN44232.1"/>
    <property type="molecule type" value="Genomic_DNA"/>
</dbReference>
<dbReference type="HOGENOM" id="CLU_056790_0_0_1"/>
<dbReference type="Pfam" id="PF08325">
    <property type="entry name" value="WLM"/>
    <property type="match status" value="1"/>
</dbReference>
<dbReference type="PANTHER" id="PTHR47795">
    <property type="entry name" value="UBIQUITIN AND WLM DOMAIN-CONTAINING METALLOPROTEASE SPCC1442.07C"/>
    <property type="match status" value="1"/>
</dbReference>
<sequence>MKVQHRATTLELEDVEDETISQLAVRLATTICADPSRVSLFILPKPGFMKHPFPDTPLSSILTPASRIKLIGTPAAEVKTMNDHAAAIKARTQSRSPAGRPVAKVTPYRDWRKTSEEAKYSFGAIEPLMWLPNPERSRRFLERLAADPGIKATMRKRKFAVGLLTEMDPSQHTTHESRTLGLNRNQGEVIELRLRTDAYDGYRDYKVIRKTLCHELTHNVWGPHDQNFWDLCKQIEKEVAANDTQHGGHQLDARAEFYNPDDNMDDADHADGGGWTGGDFVLGKGTDVASNEGLSRREIMARAAEGRAKKEKEAREAEKES</sequence>
<dbReference type="PANTHER" id="PTHR47795:SF1">
    <property type="entry name" value="DNA-DEPENDENT METALLOPROTEASE WSS1 HOMOLOG 2"/>
    <property type="match status" value="1"/>
</dbReference>